<dbReference type="SUPFAM" id="SSF48371">
    <property type="entry name" value="ARM repeat"/>
    <property type="match status" value="1"/>
</dbReference>
<dbReference type="InterPro" id="IPR016024">
    <property type="entry name" value="ARM-type_fold"/>
</dbReference>
<keyword evidence="1" id="KW-0472">Membrane</keyword>
<dbReference type="Gene3D" id="1.25.10.10">
    <property type="entry name" value="Leucine-rich Repeat Variant"/>
    <property type="match status" value="1"/>
</dbReference>
<keyword evidence="3" id="KW-1185">Reference proteome</keyword>
<dbReference type="AlphaFoldDB" id="A0A934RSS1"/>
<protein>
    <submittedName>
        <fullName evidence="2">HEAT repeat domain-containing protein</fullName>
    </submittedName>
</protein>
<dbReference type="InterPro" id="IPR011989">
    <property type="entry name" value="ARM-like"/>
</dbReference>
<keyword evidence="1" id="KW-0812">Transmembrane</keyword>
<evidence type="ECO:0000256" key="1">
    <source>
        <dbReference type="SAM" id="Phobius"/>
    </source>
</evidence>
<name>A0A934RSS1_9BACT</name>
<gene>
    <name evidence="2" type="ORF">JIN87_08530</name>
</gene>
<dbReference type="Proteomes" id="UP000617628">
    <property type="component" value="Unassembled WGS sequence"/>
</dbReference>
<evidence type="ECO:0000313" key="2">
    <source>
        <dbReference type="EMBL" id="MBK1876910.1"/>
    </source>
</evidence>
<reference evidence="2" key="1">
    <citation type="submission" date="2021-01" db="EMBL/GenBank/DDBJ databases">
        <title>Modified the classification status of verrucomicrobia.</title>
        <authorList>
            <person name="Feng X."/>
        </authorList>
    </citation>
    <scope>NUCLEOTIDE SEQUENCE</scope>
    <source>
        <strain evidence="2">KCTC 13126</strain>
    </source>
</reference>
<keyword evidence="1" id="KW-1133">Transmembrane helix</keyword>
<dbReference type="EMBL" id="JAENIL010000013">
    <property type="protein sequence ID" value="MBK1876910.1"/>
    <property type="molecule type" value="Genomic_DNA"/>
</dbReference>
<evidence type="ECO:0000313" key="3">
    <source>
        <dbReference type="Proteomes" id="UP000617628"/>
    </source>
</evidence>
<accession>A0A934RSS1</accession>
<comment type="caution">
    <text evidence="2">The sequence shown here is derived from an EMBL/GenBank/DDBJ whole genome shotgun (WGS) entry which is preliminary data.</text>
</comment>
<dbReference type="RefSeq" id="WP_200355126.1">
    <property type="nucleotide sequence ID" value="NZ_JAENIL010000013.1"/>
</dbReference>
<feature type="transmembrane region" description="Helical" evidence="1">
    <location>
        <begin position="85"/>
        <end position="109"/>
    </location>
</feature>
<sequence>MKDQEKKAFIDRLRKGQELIDPSREEKEIASLWDQLGELDEPAQVDEESVSDFQDKLVQYRQGWQAALDKEREIAPATAGGQRPVWVAFSYGLVACVAAVLAIGGYAGFNFVQRANDLEAELRSTQETLALSLLEQSSPSKRLAGLATVSKIGEPSPVLRESVVRTFDGESNLNVRLAAVSVLSLLPREEALSVLLARLERESSPVVQLEILRQVVELVGEDSDADLSERIESIPMEPRVRSLWEEKFKGI</sequence>
<proteinExistence type="predicted"/>
<organism evidence="2 3">
    <name type="scientific">Pelagicoccus mobilis</name>
    <dbReference type="NCBI Taxonomy" id="415221"/>
    <lineage>
        <taxon>Bacteria</taxon>
        <taxon>Pseudomonadati</taxon>
        <taxon>Verrucomicrobiota</taxon>
        <taxon>Opitutia</taxon>
        <taxon>Puniceicoccales</taxon>
        <taxon>Pelagicoccaceae</taxon>
        <taxon>Pelagicoccus</taxon>
    </lineage>
</organism>